<accession>A0ABQ5YN72</accession>
<evidence type="ECO:0008006" key="4">
    <source>
        <dbReference type="Google" id="ProtNLM"/>
    </source>
</evidence>
<gene>
    <name evidence="2" type="ORF">GCM10007907_35510</name>
</gene>
<name>A0ABQ5YN72_9NEIS</name>
<reference evidence="3" key="1">
    <citation type="journal article" date="2019" name="Int. J. Syst. Evol. Microbiol.">
        <title>The Global Catalogue of Microorganisms (GCM) 10K type strain sequencing project: providing services to taxonomists for standard genome sequencing and annotation.</title>
        <authorList>
            <consortium name="The Broad Institute Genomics Platform"/>
            <consortium name="The Broad Institute Genome Sequencing Center for Infectious Disease"/>
            <person name="Wu L."/>
            <person name="Ma J."/>
        </authorList>
    </citation>
    <scope>NUCLEOTIDE SEQUENCE [LARGE SCALE GENOMIC DNA]</scope>
    <source>
        <strain evidence="3">NBRC 110044</strain>
    </source>
</reference>
<feature type="signal peptide" evidence="1">
    <location>
        <begin position="1"/>
        <end position="24"/>
    </location>
</feature>
<feature type="chain" id="PRO_5047046428" description="Secreted protein" evidence="1">
    <location>
        <begin position="25"/>
        <end position="172"/>
    </location>
</feature>
<organism evidence="2 3">
    <name type="scientific">Chitinimonas prasina</name>
    <dbReference type="NCBI Taxonomy" id="1434937"/>
    <lineage>
        <taxon>Bacteria</taxon>
        <taxon>Pseudomonadati</taxon>
        <taxon>Pseudomonadota</taxon>
        <taxon>Betaproteobacteria</taxon>
        <taxon>Neisseriales</taxon>
        <taxon>Chitinibacteraceae</taxon>
        <taxon>Chitinimonas</taxon>
    </lineage>
</organism>
<dbReference type="RefSeq" id="WP_284197831.1">
    <property type="nucleotide sequence ID" value="NZ_BSOG01000005.1"/>
</dbReference>
<comment type="caution">
    <text evidence="2">The sequence shown here is derived from an EMBL/GenBank/DDBJ whole genome shotgun (WGS) entry which is preliminary data.</text>
</comment>
<proteinExistence type="predicted"/>
<evidence type="ECO:0000313" key="3">
    <source>
        <dbReference type="Proteomes" id="UP001156706"/>
    </source>
</evidence>
<evidence type="ECO:0000313" key="2">
    <source>
        <dbReference type="EMBL" id="GLR14761.1"/>
    </source>
</evidence>
<dbReference type="EMBL" id="BSOG01000005">
    <property type="protein sequence ID" value="GLR14761.1"/>
    <property type="molecule type" value="Genomic_DNA"/>
</dbReference>
<evidence type="ECO:0000256" key="1">
    <source>
        <dbReference type="SAM" id="SignalP"/>
    </source>
</evidence>
<sequence>MKLKTVRYALSSAAICLLPMLAQAADAGADVNACVYLPTKPLQPLTVNFIAGGATDHCMNHIGNNVSVVASAQGITCGSVGFVQEKNGDNHGKTCFGSKSNWVLSYTIPNTQYSGATNAHFNYDFSHYHVDLSPAKSAQVCANATLCGSTSQKWDSGTKGPLYIIFSPGTAN</sequence>
<dbReference type="Proteomes" id="UP001156706">
    <property type="component" value="Unassembled WGS sequence"/>
</dbReference>
<protein>
    <recommendedName>
        <fullName evidence="4">Secreted protein</fullName>
    </recommendedName>
</protein>
<keyword evidence="3" id="KW-1185">Reference proteome</keyword>
<keyword evidence="1" id="KW-0732">Signal</keyword>